<evidence type="ECO:0000313" key="2">
    <source>
        <dbReference type="Proteomes" id="UP000035199"/>
    </source>
</evidence>
<dbReference type="EMBL" id="CP011542">
    <property type="protein sequence ID" value="AKK07145.1"/>
    <property type="molecule type" value="Genomic_DNA"/>
</dbReference>
<dbReference type="OrthoDB" id="4410557at2"/>
<dbReference type="InterPro" id="IPR040831">
    <property type="entry name" value="B_solenoid_ydck_rpt"/>
</dbReference>
<evidence type="ECO:0008006" key="3">
    <source>
        <dbReference type="Google" id="ProtNLM"/>
    </source>
</evidence>
<dbReference type="Pfam" id="PF18836">
    <property type="entry name" value="B_solenoid_ydck"/>
    <property type="match status" value="1"/>
</dbReference>
<dbReference type="STRING" id="571915.CMUST_14260"/>
<dbReference type="Proteomes" id="UP000035199">
    <property type="component" value="Chromosome"/>
</dbReference>
<sequence length="384" mass="41612">MNFELFDETKTNAHGVQLFRIRATRDIPARFVSKGDVGGWVSSTHTDSGKPRIADNAWIADDAEVYGNARITGSARVYGNCRVYGSAQVTGNARVYGAAEVFGNAHVTEQARVYGQSQVSGHATIAGHARVTGYSGVMGNARVHEQCTVESATIYGNATVGGFADIYATTVRDHATITGLPDISYCLVTGTAAIRSREQFYMASYDRPQPGDVEKQHYVLTDTTRTLPDGTVVYQIQHSETGARGGWVPGTHTRAGRPRLADGAWLGPHVTLCDDATVTQSTINGDITIAGNSTIAFSEITGTGVIAGNSYIWAGEITLRGTYRDLYLEPFSDEDYRVTHNTITVLRTCSDTYAIEVGDRLYHSLAELDSPDPIILTALRNWDK</sequence>
<dbReference type="KEGG" id="cmv:CMUST_14260"/>
<dbReference type="RefSeq" id="WP_052844798.1">
    <property type="nucleotide sequence ID" value="NZ_CP011542.1"/>
</dbReference>
<gene>
    <name evidence="1" type="ORF">CMUST_14260</name>
</gene>
<name>A0A0G3H340_9CORY</name>
<organism evidence="1 2">
    <name type="scientific">Corynebacterium mustelae</name>
    <dbReference type="NCBI Taxonomy" id="571915"/>
    <lineage>
        <taxon>Bacteria</taxon>
        <taxon>Bacillati</taxon>
        <taxon>Actinomycetota</taxon>
        <taxon>Actinomycetes</taxon>
        <taxon>Mycobacteriales</taxon>
        <taxon>Corynebacteriaceae</taxon>
        <taxon>Corynebacterium</taxon>
    </lineage>
</organism>
<protein>
    <recommendedName>
        <fullName evidence="3">Polymer-forming cytoskeletal</fullName>
    </recommendedName>
</protein>
<dbReference type="Gene3D" id="2.160.10.10">
    <property type="entry name" value="Hexapeptide repeat proteins"/>
    <property type="match status" value="1"/>
</dbReference>
<dbReference type="PATRIC" id="fig|571915.4.peg.3063"/>
<keyword evidence="2" id="KW-1185">Reference proteome</keyword>
<proteinExistence type="predicted"/>
<dbReference type="SUPFAM" id="SSF51161">
    <property type="entry name" value="Trimeric LpxA-like enzymes"/>
    <property type="match status" value="3"/>
</dbReference>
<evidence type="ECO:0000313" key="1">
    <source>
        <dbReference type="EMBL" id="AKK07145.1"/>
    </source>
</evidence>
<dbReference type="AlphaFoldDB" id="A0A0G3H340"/>
<accession>A0A0G3H340</accession>
<reference evidence="2" key="2">
    <citation type="submission" date="2015-05" db="EMBL/GenBank/DDBJ databases">
        <title>Complete genome sequence of Corynebacterium mustelae DSM 45274, isolated from various tissues of a male ferret with lethal sepsis.</title>
        <authorList>
            <person name="Ruckert C."/>
            <person name="Albersmeier A."/>
            <person name="Winkler A."/>
            <person name="Tauch A."/>
        </authorList>
    </citation>
    <scope>NUCLEOTIDE SEQUENCE [LARGE SCALE GENOMIC DNA]</scope>
    <source>
        <strain evidence="2">DSM 45274</strain>
    </source>
</reference>
<reference evidence="1 2" key="1">
    <citation type="journal article" date="2015" name="Genome Announc.">
        <title>Complete Genome Sequence of the Type Strain Corynebacterium mustelae DSM 45274, Isolated from Various Tissues of a Male Ferret with Lethal Sepsis.</title>
        <authorList>
            <person name="Ruckert C."/>
            <person name="Eimer J."/>
            <person name="Winkler A."/>
            <person name="Tauch A."/>
        </authorList>
    </citation>
    <scope>NUCLEOTIDE SEQUENCE [LARGE SCALE GENOMIC DNA]</scope>
    <source>
        <strain evidence="1 2">DSM 45274</strain>
    </source>
</reference>
<dbReference type="InterPro" id="IPR011004">
    <property type="entry name" value="Trimer_LpxA-like_sf"/>
</dbReference>